<dbReference type="Gene3D" id="3.30.1050.10">
    <property type="entry name" value="SCP2 sterol-binding domain"/>
    <property type="match status" value="1"/>
</dbReference>
<dbReference type="InterPro" id="IPR036527">
    <property type="entry name" value="SCP2_sterol-bd_dom_sf"/>
</dbReference>
<name>A0ABS4D619_9CHLR</name>
<dbReference type="InterPro" id="IPR003033">
    <property type="entry name" value="SCP2_sterol-bd_dom"/>
</dbReference>
<reference evidence="3 4" key="1">
    <citation type="submission" date="2021-03" db="EMBL/GenBank/DDBJ databases">
        <authorList>
            <person name="Grouzdev D.S."/>
        </authorList>
    </citation>
    <scope>NUCLEOTIDE SEQUENCE [LARGE SCALE GENOMIC DNA]</scope>
    <source>
        <strain evidence="3 4">M50-1</strain>
    </source>
</reference>
<dbReference type="RefSeq" id="WP_135476919.1">
    <property type="nucleotide sequence ID" value="NZ_SIJK02000004.1"/>
</dbReference>
<protein>
    <submittedName>
        <fullName evidence="3">SCP2 sterol-binding domain-containing protein</fullName>
    </submittedName>
</protein>
<sequence>MRKPEQSIPSPPHTLEPAATPESSEPELTPEQIEAAAAMARLEDRSGAFTSVTLAADLLELRDIYRGTFERTRDEDWLRRLGRNAEGWTRREALAYVEAMTQTYHLAILATLGGAPLIIPGLNHLDELPTFARQQIEARAEATEAELIASLETAFSEIARIVGQLGPEELGRTQAVPWMTSVPTVAELAGAVLANAGVLYGLHLALARSRPTWLYFSPGMMRRQLTRLIHLIGLSYRINQGGELYATIGLNIVGQGGGSWFVRISAEGGMGKIGVARTTDVTLEIASADLFCRLVLGQASPWQHWLRRTLRIKGNLRLARRLPALLIPG</sequence>
<dbReference type="SUPFAM" id="SSF109854">
    <property type="entry name" value="DinB/YfiT-like putative metalloenzymes"/>
    <property type="match status" value="1"/>
</dbReference>
<proteinExistence type="predicted"/>
<dbReference type="InterPro" id="IPR034660">
    <property type="entry name" value="DinB/YfiT-like"/>
</dbReference>
<dbReference type="EMBL" id="SIJK02000004">
    <property type="protein sequence ID" value="MBP1464870.1"/>
    <property type="molecule type" value="Genomic_DNA"/>
</dbReference>
<feature type="domain" description="SCP2" evidence="2">
    <location>
        <begin position="247"/>
        <end position="326"/>
    </location>
</feature>
<accession>A0ABS4D619</accession>
<feature type="compositionally biased region" description="Low complexity" evidence="1">
    <location>
        <begin position="16"/>
        <end position="29"/>
    </location>
</feature>
<dbReference type="Gene3D" id="1.20.120.450">
    <property type="entry name" value="dinb family like domain"/>
    <property type="match status" value="1"/>
</dbReference>
<keyword evidence="4" id="KW-1185">Reference proteome</keyword>
<evidence type="ECO:0000313" key="3">
    <source>
        <dbReference type="EMBL" id="MBP1464870.1"/>
    </source>
</evidence>
<comment type="caution">
    <text evidence="3">The sequence shown here is derived from an EMBL/GenBank/DDBJ whole genome shotgun (WGS) entry which is preliminary data.</text>
</comment>
<dbReference type="Proteomes" id="UP001193081">
    <property type="component" value="Unassembled WGS sequence"/>
</dbReference>
<evidence type="ECO:0000259" key="2">
    <source>
        <dbReference type="Pfam" id="PF02036"/>
    </source>
</evidence>
<dbReference type="SUPFAM" id="SSF55718">
    <property type="entry name" value="SCP-like"/>
    <property type="match status" value="1"/>
</dbReference>
<evidence type="ECO:0000313" key="4">
    <source>
        <dbReference type="Proteomes" id="UP001193081"/>
    </source>
</evidence>
<organism evidence="3 4">
    <name type="scientific">Candidatus Chloroploca mongolica</name>
    <dbReference type="NCBI Taxonomy" id="2528176"/>
    <lineage>
        <taxon>Bacteria</taxon>
        <taxon>Bacillati</taxon>
        <taxon>Chloroflexota</taxon>
        <taxon>Chloroflexia</taxon>
        <taxon>Chloroflexales</taxon>
        <taxon>Chloroflexineae</taxon>
        <taxon>Oscillochloridaceae</taxon>
        <taxon>Candidatus Chloroploca</taxon>
    </lineage>
</organism>
<gene>
    <name evidence="3" type="ORF">EYB53_004015</name>
</gene>
<feature type="region of interest" description="Disordered" evidence="1">
    <location>
        <begin position="1"/>
        <end position="29"/>
    </location>
</feature>
<evidence type="ECO:0000256" key="1">
    <source>
        <dbReference type="SAM" id="MobiDB-lite"/>
    </source>
</evidence>
<dbReference type="Pfam" id="PF02036">
    <property type="entry name" value="SCP2"/>
    <property type="match status" value="1"/>
</dbReference>